<dbReference type="GeneID" id="30963852"/>
<dbReference type="EMBL" id="KV454475">
    <property type="protein sequence ID" value="ODV63343.1"/>
    <property type="molecule type" value="Genomic_DNA"/>
</dbReference>
<keyword evidence="6" id="KW-0406">Ion transport</keyword>
<dbReference type="Pfam" id="PF04145">
    <property type="entry name" value="Ctr"/>
    <property type="match status" value="1"/>
</dbReference>
<dbReference type="Proteomes" id="UP000095038">
    <property type="component" value="Unassembled WGS sequence"/>
</dbReference>
<evidence type="ECO:0000313" key="8">
    <source>
        <dbReference type="Proteomes" id="UP000095038"/>
    </source>
</evidence>
<feature type="transmembrane region" description="Helical" evidence="6">
    <location>
        <begin position="42"/>
        <end position="61"/>
    </location>
</feature>
<protein>
    <recommendedName>
        <fullName evidence="6">Copper transport protein</fullName>
    </recommendedName>
</protein>
<keyword evidence="5 6" id="KW-0472">Membrane</keyword>
<evidence type="ECO:0000256" key="2">
    <source>
        <dbReference type="ARBA" id="ARBA00006921"/>
    </source>
</evidence>
<evidence type="ECO:0000256" key="1">
    <source>
        <dbReference type="ARBA" id="ARBA00004141"/>
    </source>
</evidence>
<evidence type="ECO:0000256" key="4">
    <source>
        <dbReference type="ARBA" id="ARBA00022989"/>
    </source>
</evidence>
<keyword evidence="4 6" id="KW-1133">Transmembrane helix</keyword>
<dbReference type="PANTHER" id="PTHR12483:SF73">
    <property type="entry name" value="COPPER TRANSPORT PROTEIN CTR3"/>
    <property type="match status" value="1"/>
</dbReference>
<gene>
    <name evidence="7" type="ORF">ASCRUDRAFT_30761</name>
</gene>
<organism evidence="7 8">
    <name type="scientific">Ascoidea rubescens DSM 1968</name>
    <dbReference type="NCBI Taxonomy" id="1344418"/>
    <lineage>
        <taxon>Eukaryota</taxon>
        <taxon>Fungi</taxon>
        <taxon>Dikarya</taxon>
        <taxon>Ascomycota</taxon>
        <taxon>Saccharomycotina</taxon>
        <taxon>Saccharomycetes</taxon>
        <taxon>Ascoideaceae</taxon>
        <taxon>Ascoidea</taxon>
    </lineage>
</organism>
<dbReference type="RefSeq" id="XP_020049650.1">
    <property type="nucleotide sequence ID" value="XM_020190216.1"/>
</dbReference>
<comment type="similarity">
    <text evidence="2 6">Belongs to the copper transporter (Ctr) (TC 1.A.56) family. SLC31A subfamily.</text>
</comment>
<dbReference type="InterPro" id="IPR007274">
    <property type="entry name" value="Cop_transporter"/>
</dbReference>
<keyword evidence="6" id="KW-0813">Transport</keyword>
<reference evidence="8" key="1">
    <citation type="submission" date="2016-05" db="EMBL/GenBank/DDBJ databases">
        <title>Comparative genomics of biotechnologically important yeasts.</title>
        <authorList>
            <consortium name="DOE Joint Genome Institute"/>
            <person name="Riley R."/>
            <person name="Haridas S."/>
            <person name="Wolfe K.H."/>
            <person name="Lopes M.R."/>
            <person name="Hittinger C.T."/>
            <person name="Goker M."/>
            <person name="Salamov A."/>
            <person name="Wisecaver J."/>
            <person name="Long T.M."/>
            <person name="Aerts A.L."/>
            <person name="Barry K."/>
            <person name="Choi C."/>
            <person name="Clum A."/>
            <person name="Coughlan A.Y."/>
            <person name="Deshpande S."/>
            <person name="Douglass A.P."/>
            <person name="Hanson S.J."/>
            <person name="Klenk H.-P."/>
            <person name="Labutti K."/>
            <person name="Lapidus A."/>
            <person name="Lindquist E."/>
            <person name="Lipzen A."/>
            <person name="Meier-Kolthoff J.P."/>
            <person name="Ohm R.A."/>
            <person name="Otillar R.P."/>
            <person name="Pangilinan J."/>
            <person name="Peng Y."/>
            <person name="Rokas A."/>
            <person name="Rosa C.A."/>
            <person name="Scheuner C."/>
            <person name="Sibirny A.A."/>
            <person name="Slot J.C."/>
            <person name="Stielow J.B."/>
            <person name="Sun H."/>
            <person name="Kurtzman C.P."/>
            <person name="Blackwell M."/>
            <person name="Grigoriev I.V."/>
            <person name="Jeffries T.W."/>
        </authorList>
    </citation>
    <scope>NUCLEOTIDE SEQUENCE [LARGE SCALE GENOMIC DNA]</scope>
    <source>
        <strain evidence="8">DSM 1968</strain>
    </source>
</reference>
<evidence type="ECO:0000313" key="7">
    <source>
        <dbReference type="EMBL" id="ODV63343.1"/>
    </source>
</evidence>
<keyword evidence="6" id="KW-0186">Copper</keyword>
<comment type="subcellular location">
    <subcellularLocation>
        <location evidence="1 6">Membrane</location>
        <topology evidence="1 6">Multi-pass membrane protein</topology>
    </subcellularLocation>
</comment>
<dbReference type="GO" id="GO:0015677">
    <property type="term" value="P:copper ion import"/>
    <property type="evidence" value="ECO:0007669"/>
    <property type="project" value="EnsemblFungi"/>
</dbReference>
<evidence type="ECO:0000256" key="3">
    <source>
        <dbReference type="ARBA" id="ARBA00022692"/>
    </source>
</evidence>
<feature type="transmembrane region" description="Helical" evidence="6">
    <location>
        <begin position="148"/>
        <end position="166"/>
    </location>
</feature>
<dbReference type="OrthoDB" id="161814at2759"/>
<proteinExistence type="inferred from homology"/>
<evidence type="ECO:0000256" key="6">
    <source>
        <dbReference type="RuleBase" id="RU367022"/>
    </source>
</evidence>
<dbReference type="GO" id="GO:0005886">
    <property type="term" value="C:plasma membrane"/>
    <property type="evidence" value="ECO:0007669"/>
    <property type="project" value="EnsemblFungi"/>
</dbReference>
<dbReference type="STRING" id="1344418.A0A1D2VP11"/>
<dbReference type="PANTHER" id="PTHR12483">
    <property type="entry name" value="SOLUTE CARRIER FAMILY 31 COPPER TRANSPORTERS"/>
    <property type="match status" value="1"/>
</dbReference>
<keyword evidence="6" id="KW-0187">Copper transport</keyword>
<evidence type="ECO:0000256" key="5">
    <source>
        <dbReference type="ARBA" id="ARBA00023136"/>
    </source>
</evidence>
<accession>A0A1D2VP11</accession>
<dbReference type="AlphaFoldDB" id="A0A1D2VP11"/>
<keyword evidence="8" id="KW-1185">Reference proteome</keyword>
<name>A0A1D2VP11_9ASCO</name>
<keyword evidence="3 6" id="KW-0812">Transmembrane</keyword>
<dbReference type="InParanoid" id="A0A1D2VP11"/>
<sequence length="189" mass="21570">MSSSSSSSSSSTSASCKISMLWNWYTIDSCFLARSWHVRSKSMFAGSCIGVFFFILAYYWVHRVVKEYDNAIVDYKTAQLQIVCDNVDNCENEKINHSWLFTAKKSHNADDVVIMPSIAEHSLKSLFFMVEWTCSYLIMLLWMYYNGYIIITCILGCFFGKLLFGYEPLAVVNKKSFTKVAAPVSKCCC</sequence>
<dbReference type="GO" id="GO:0005375">
    <property type="term" value="F:copper ion transmembrane transporter activity"/>
    <property type="evidence" value="ECO:0007669"/>
    <property type="project" value="UniProtKB-UniRule"/>
</dbReference>